<name>A0AC61PPH2_9FIRM</name>
<evidence type="ECO:0000313" key="2">
    <source>
        <dbReference type="Proteomes" id="UP000192328"/>
    </source>
</evidence>
<reference evidence="1" key="1">
    <citation type="submission" date="2017-04" db="EMBL/GenBank/DDBJ databases">
        <authorList>
            <person name="Varghese N."/>
            <person name="Submissions S."/>
        </authorList>
    </citation>
    <scope>NUCLEOTIDE SEQUENCE</scope>
    <source>
        <strain evidence="1">WTE2008</strain>
    </source>
</reference>
<evidence type="ECO:0000313" key="1">
    <source>
        <dbReference type="EMBL" id="SMC83021.1"/>
    </source>
</evidence>
<organism evidence="1 2">
    <name type="scientific">Aristaeella lactis</name>
    <dbReference type="NCBI Taxonomy" id="3046383"/>
    <lineage>
        <taxon>Bacteria</taxon>
        <taxon>Bacillati</taxon>
        <taxon>Bacillota</taxon>
        <taxon>Clostridia</taxon>
        <taxon>Eubacteriales</taxon>
        <taxon>Aristaeellaceae</taxon>
        <taxon>Aristaeella</taxon>
    </lineage>
</organism>
<keyword evidence="2" id="KW-1185">Reference proteome</keyword>
<accession>A0AC61PPH2</accession>
<protein>
    <submittedName>
        <fullName evidence="1">Glycerophosphoryl diester phosphodiesterase</fullName>
    </submittedName>
</protein>
<dbReference type="EMBL" id="FWXZ01000007">
    <property type="protein sequence ID" value="SMC83021.1"/>
    <property type="molecule type" value="Genomic_DNA"/>
</dbReference>
<dbReference type="Proteomes" id="UP000192328">
    <property type="component" value="Unassembled WGS sequence"/>
</dbReference>
<gene>
    <name evidence="1" type="ORF">SAMN06297397_2765</name>
</gene>
<comment type="caution">
    <text evidence="1">The sequence shown here is derived from an EMBL/GenBank/DDBJ whole genome shotgun (WGS) entry which is preliminary data.</text>
</comment>
<sequence>MRQYTAADFCGFYYAHRGLYDNHHGIPENSLAAFRAAAEKGYGVELDVQLSSDGQVVVFHDDTLDRICGVHGKVIDYPLEQLQEMKLLETAETIPLFTDVLAVLRQGAGPLIVELKTVGKRNPELCEKTREILRSYPGVFCIESFDPMIVRWFRKNAPEIFRGQLAQPEADYQGQLPGVLAWMLAGCRFSFLNKPDFIAYKIGTRPERVLEKRKKGILLVAWTSHDAEKDAKENDAVIFEYCAPPLRYQEG</sequence>
<proteinExistence type="predicted"/>